<reference evidence="1 2" key="1">
    <citation type="submission" date="2017-09" db="EMBL/GenBank/DDBJ databases">
        <title>Complete genome sequence of Oxytococcus suis strain ZY16052.</title>
        <authorList>
            <person name="Li F."/>
        </authorList>
    </citation>
    <scope>NUCLEOTIDE SEQUENCE [LARGE SCALE GENOMIC DNA]</scope>
    <source>
        <strain evidence="1 2">ZY16052</strain>
    </source>
</reference>
<dbReference type="EMBL" id="CP023434">
    <property type="protein sequence ID" value="AXY25124.1"/>
    <property type="molecule type" value="Genomic_DNA"/>
</dbReference>
<accession>A0A347WJ67</accession>
<name>A0A347WJ67_9LACT</name>
<protein>
    <submittedName>
        <fullName evidence="1">Uncharacterized protein</fullName>
    </submittedName>
</protein>
<evidence type="ECO:0000313" key="1">
    <source>
        <dbReference type="EMBL" id="AXY25124.1"/>
    </source>
</evidence>
<dbReference type="AlphaFoldDB" id="A0A347WJ67"/>
<evidence type="ECO:0000313" key="2">
    <source>
        <dbReference type="Proteomes" id="UP000263232"/>
    </source>
</evidence>
<keyword evidence="2" id="KW-1185">Reference proteome</keyword>
<organism evidence="1 2">
    <name type="scientific">Suicoccus acidiformans</name>
    <dbReference type="NCBI Taxonomy" id="2036206"/>
    <lineage>
        <taxon>Bacteria</taxon>
        <taxon>Bacillati</taxon>
        <taxon>Bacillota</taxon>
        <taxon>Bacilli</taxon>
        <taxon>Lactobacillales</taxon>
        <taxon>Aerococcaceae</taxon>
        <taxon>Suicoccus</taxon>
    </lineage>
</organism>
<dbReference type="KEGG" id="abae:CL176_03250"/>
<gene>
    <name evidence="1" type="ORF">CL176_03250</name>
</gene>
<dbReference type="Proteomes" id="UP000263232">
    <property type="component" value="Chromosome"/>
</dbReference>
<dbReference type="RefSeq" id="WP_118990040.1">
    <property type="nucleotide sequence ID" value="NZ_CP023434.1"/>
</dbReference>
<proteinExistence type="predicted"/>
<sequence>MKRATDLTWIAPIFQAMLDQVITDGEMSGHAERMNDATDVYNDSFMLSQIIDDVTLEELAGLNIQRTVEYYAMRQHLGPFGGRSIREVLQENIDYFYDVNGSTYEQDIIYNLAQRIGYAPEAFRYTLKEELSDTGAYYYIETTYQERILWNGHYKYDYMTDEMSVLGEGMIDWVASDWSLGLYDKYGVSE</sequence>